<dbReference type="InterPro" id="IPR029063">
    <property type="entry name" value="SAM-dependent_MTases_sf"/>
</dbReference>
<dbReference type="CDD" id="cd02440">
    <property type="entry name" value="AdoMet_MTases"/>
    <property type="match status" value="1"/>
</dbReference>
<organism evidence="2 3">
    <name type="scientific">Ruminococcus gauvreauii</name>
    <dbReference type="NCBI Taxonomy" id="438033"/>
    <lineage>
        <taxon>Bacteria</taxon>
        <taxon>Bacillati</taxon>
        <taxon>Bacillota</taxon>
        <taxon>Clostridia</taxon>
        <taxon>Eubacteriales</taxon>
        <taxon>Oscillospiraceae</taxon>
        <taxon>Ruminococcus</taxon>
    </lineage>
</organism>
<protein>
    <submittedName>
        <fullName evidence="2">Class I SAM-dependent methyltransferase</fullName>
    </submittedName>
</protein>
<keyword evidence="3" id="KW-1185">Reference proteome</keyword>
<dbReference type="Gene3D" id="3.40.50.150">
    <property type="entry name" value="Vaccinia Virus protein VP39"/>
    <property type="match status" value="1"/>
</dbReference>
<dbReference type="Pfam" id="PF08241">
    <property type="entry name" value="Methyltransf_11"/>
    <property type="match status" value="1"/>
</dbReference>
<evidence type="ECO:0000259" key="1">
    <source>
        <dbReference type="Pfam" id="PF08241"/>
    </source>
</evidence>
<dbReference type="InterPro" id="IPR013216">
    <property type="entry name" value="Methyltransf_11"/>
</dbReference>
<dbReference type="EMBL" id="CP102290">
    <property type="protein sequence ID" value="UWP59973.1"/>
    <property type="molecule type" value="Genomic_DNA"/>
</dbReference>
<accession>A0ABY5VKC4</accession>
<feature type="domain" description="Methyltransferase type 11" evidence="1">
    <location>
        <begin position="47"/>
        <end position="144"/>
    </location>
</feature>
<dbReference type="GO" id="GO:0008168">
    <property type="term" value="F:methyltransferase activity"/>
    <property type="evidence" value="ECO:0007669"/>
    <property type="project" value="UniProtKB-KW"/>
</dbReference>
<keyword evidence="2" id="KW-0808">Transferase</keyword>
<name>A0ABY5VKC4_9FIRM</name>
<proteinExistence type="predicted"/>
<reference evidence="2" key="1">
    <citation type="journal article" date="2022" name="Cell">
        <title>Design, construction, and in vivo augmentation of a complex gut microbiome.</title>
        <authorList>
            <person name="Cheng A.G."/>
            <person name="Ho P.Y."/>
            <person name="Aranda-Diaz A."/>
            <person name="Jain S."/>
            <person name="Yu F.B."/>
            <person name="Meng X."/>
            <person name="Wang M."/>
            <person name="Iakiviak M."/>
            <person name="Nagashima K."/>
            <person name="Zhao A."/>
            <person name="Murugkar P."/>
            <person name="Patil A."/>
            <person name="Atabakhsh K."/>
            <person name="Weakley A."/>
            <person name="Yan J."/>
            <person name="Brumbaugh A.R."/>
            <person name="Higginbottom S."/>
            <person name="Dimas A."/>
            <person name="Shiver A.L."/>
            <person name="Deutschbauer A."/>
            <person name="Neff N."/>
            <person name="Sonnenburg J.L."/>
            <person name="Huang K.C."/>
            <person name="Fischbach M.A."/>
        </authorList>
    </citation>
    <scope>NUCLEOTIDE SEQUENCE</scope>
    <source>
        <strain evidence="2">DSM 19829</strain>
    </source>
</reference>
<evidence type="ECO:0000313" key="2">
    <source>
        <dbReference type="EMBL" id="UWP59973.1"/>
    </source>
</evidence>
<gene>
    <name evidence="2" type="ORF">NQ502_02625</name>
</gene>
<dbReference type="SUPFAM" id="SSF53335">
    <property type="entry name" value="S-adenosyl-L-methionine-dependent methyltransferases"/>
    <property type="match status" value="1"/>
</dbReference>
<dbReference type="GO" id="GO:0032259">
    <property type="term" value="P:methylation"/>
    <property type="evidence" value="ECO:0007669"/>
    <property type="project" value="UniProtKB-KW"/>
</dbReference>
<evidence type="ECO:0000313" key="3">
    <source>
        <dbReference type="Proteomes" id="UP001060164"/>
    </source>
</evidence>
<dbReference type="Proteomes" id="UP001060164">
    <property type="component" value="Chromosome"/>
</dbReference>
<dbReference type="RefSeq" id="WP_028529182.1">
    <property type="nucleotide sequence ID" value="NZ_CABLBR010000020.1"/>
</dbReference>
<keyword evidence="2" id="KW-0489">Methyltransferase</keyword>
<sequence length="263" mass="29778">MKANQYLADFYNHYDEDNRLALKHGTVEFLTTMRYIEKYIRPGDRVLEIGAGTGRYSHALARQGYAVDAVELIEHNIEVFNQNTQSGESVTITQGNAVELSSFRDNTYNITLLLGPLYHLYSIEDKHQALSEAIRVTKPGGVIFAAYVISDGCLLDEGFKRGNISVTEYIEKGLIDSRTFAAKSEPKDLFELVRKENIDNLMSIFPVTRLNYVAADGCALFMREAVDAMDNDTFELYLKYHFATCEREDLAGITSHAIDIFRK</sequence>